<proteinExistence type="predicted"/>
<dbReference type="RefSeq" id="WP_034674400.1">
    <property type="nucleotide sequence ID" value="NZ_FPAP01000002.1"/>
</dbReference>
<name>A0A085Z772_9FLAO</name>
<gene>
    <name evidence="2" type="ORF">IX39_06405</name>
</gene>
<dbReference type="Gene3D" id="3.30.110.170">
    <property type="entry name" value="Protein of unknown function (DUF541), domain 1"/>
    <property type="match status" value="1"/>
</dbReference>
<dbReference type="OrthoDB" id="1242975at2"/>
<dbReference type="Proteomes" id="UP000028713">
    <property type="component" value="Unassembled WGS sequence"/>
</dbReference>
<dbReference type="PANTHER" id="PTHR34387">
    <property type="entry name" value="SLR1258 PROTEIN"/>
    <property type="match status" value="1"/>
</dbReference>
<dbReference type="STRING" id="236814.IX39_06405"/>
<evidence type="ECO:0000313" key="3">
    <source>
        <dbReference type="Proteomes" id="UP000028713"/>
    </source>
</evidence>
<evidence type="ECO:0000256" key="1">
    <source>
        <dbReference type="SAM" id="SignalP"/>
    </source>
</evidence>
<keyword evidence="1" id="KW-0732">Signal</keyword>
<dbReference type="InterPro" id="IPR007497">
    <property type="entry name" value="SIMPL/DUF541"/>
</dbReference>
<evidence type="ECO:0008006" key="4">
    <source>
        <dbReference type="Google" id="ProtNLM"/>
    </source>
</evidence>
<keyword evidence="3" id="KW-1185">Reference proteome</keyword>
<accession>A0A085Z772</accession>
<dbReference type="AlphaFoldDB" id="A0A085Z772"/>
<protein>
    <recommendedName>
        <fullName evidence="4">SIMPL domain-containing protein</fullName>
    </recommendedName>
</protein>
<dbReference type="PANTHER" id="PTHR34387:SF1">
    <property type="entry name" value="PERIPLASMIC IMMUNOGENIC PROTEIN"/>
    <property type="match status" value="1"/>
</dbReference>
<sequence length="224" mass="25447">MKLKHLLLVGIFAAGSLVNAQEIKKNAIEVTGVAEMEVEPDEIIFNIGIKADNKNQLADSEKLLFETLKNNSVKNEDIKFKSMYQNLYSKTTTFTKSFQFKVNAKTNVSKLFEELNQKWVSNLNIAEIKNTKIADFRKTVKINALKAAKEKADYLLESIGKKTGTPLEILEIEDYMSDSVLPVAYRSKMANVQLEAADQSLDYSFDNIENIKLKYSIKTKYEIL</sequence>
<dbReference type="GO" id="GO:0006974">
    <property type="term" value="P:DNA damage response"/>
    <property type="evidence" value="ECO:0007669"/>
    <property type="project" value="TreeGrafter"/>
</dbReference>
<dbReference type="InterPro" id="IPR052022">
    <property type="entry name" value="26kDa_periplasmic_antigen"/>
</dbReference>
<dbReference type="EMBL" id="JPRP01000001">
    <property type="protein sequence ID" value="KFF00286.1"/>
    <property type="molecule type" value="Genomic_DNA"/>
</dbReference>
<dbReference type="Pfam" id="PF04402">
    <property type="entry name" value="SIMPL"/>
    <property type="match status" value="1"/>
</dbReference>
<feature type="signal peptide" evidence="1">
    <location>
        <begin position="1"/>
        <end position="20"/>
    </location>
</feature>
<feature type="chain" id="PRO_5001800691" description="SIMPL domain-containing protein" evidence="1">
    <location>
        <begin position="21"/>
        <end position="224"/>
    </location>
</feature>
<organism evidence="2 3">
    <name type="scientific">Chryseobacterium formosense</name>
    <dbReference type="NCBI Taxonomy" id="236814"/>
    <lineage>
        <taxon>Bacteria</taxon>
        <taxon>Pseudomonadati</taxon>
        <taxon>Bacteroidota</taxon>
        <taxon>Flavobacteriia</taxon>
        <taxon>Flavobacteriales</taxon>
        <taxon>Weeksellaceae</taxon>
        <taxon>Chryseobacterium group</taxon>
        <taxon>Chryseobacterium</taxon>
    </lineage>
</organism>
<evidence type="ECO:0000313" key="2">
    <source>
        <dbReference type="EMBL" id="KFF00286.1"/>
    </source>
</evidence>
<comment type="caution">
    <text evidence="2">The sequence shown here is derived from an EMBL/GenBank/DDBJ whole genome shotgun (WGS) entry which is preliminary data.</text>
</comment>
<dbReference type="Gene3D" id="3.30.70.2970">
    <property type="entry name" value="Protein of unknown function (DUF541), domain 2"/>
    <property type="match status" value="1"/>
</dbReference>
<dbReference type="eggNOG" id="COG2968">
    <property type="taxonomic scope" value="Bacteria"/>
</dbReference>
<reference evidence="2 3" key="1">
    <citation type="submission" date="2014-07" db="EMBL/GenBank/DDBJ databases">
        <title>Genome of Chryseobacterium formosense LMG 24722.</title>
        <authorList>
            <person name="Pipes S.E."/>
            <person name="Stropko S.J."/>
            <person name="Newman J.D."/>
        </authorList>
    </citation>
    <scope>NUCLEOTIDE SEQUENCE [LARGE SCALE GENOMIC DNA]</scope>
    <source>
        <strain evidence="2 3">LMG 24722</strain>
    </source>
</reference>